<evidence type="ECO:0000259" key="3">
    <source>
        <dbReference type="Pfam" id="PF25302"/>
    </source>
</evidence>
<keyword evidence="5" id="KW-1185">Reference proteome</keyword>
<feature type="domain" description="NAD glycohydrolase translocation F5/8 type C" evidence="3">
    <location>
        <begin position="200"/>
        <end position="327"/>
    </location>
</feature>
<name>A0ABW4RXS7_9ACTN</name>
<comment type="caution">
    <text evidence="4">The sequence shown here is derived from an EMBL/GenBank/DDBJ whole genome shotgun (WGS) entry which is preliminary data.</text>
</comment>
<dbReference type="SUPFAM" id="SSF49785">
    <property type="entry name" value="Galactose-binding domain-like"/>
    <property type="match status" value="1"/>
</dbReference>
<dbReference type="EMBL" id="JBHUFZ010000028">
    <property type="protein sequence ID" value="MFD1890889.1"/>
    <property type="molecule type" value="Genomic_DNA"/>
</dbReference>
<organism evidence="4 5">
    <name type="scientific">Luteococcus peritonei</name>
    <dbReference type="NCBI Taxonomy" id="88874"/>
    <lineage>
        <taxon>Bacteria</taxon>
        <taxon>Bacillati</taxon>
        <taxon>Actinomycetota</taxon>
        <taxon>Actinomycetes</taxon>
        <taxon>Propionibacteriales</taxon>
        <taxon>Propionibacteriaceae</taxon>
        <taxon>Luteococcus</taxon>
    </lineage>
</organism>
<reference evidence="5" key="1">
    <citation type="journal article" date="2019" name="Int. J. Syst. Evol. Microbiol.">
        <title>The Global Catalogue of Microorganisms (GCM) 10K type strain sequencing project: providing services to taxonomists for standard genome sequencing and annotation.</title>
        <authorList>
            <consortium name="The Broad Institute Genomics Platform"/>
            <consortium name="The Broad Institute Genome Sequencing Center for Infectious Disease"/>
            <person name="Wu L."/>
            <person name="Ma J."/>
        </authorList>
    </citation>
    <scope>NUCLEOTIDE SEQUENCE [LARGE SCALE GENOMIC DNA]</scope>
    <source>
        <strain evidence="5">CAIM 431</strain>
    </source>
</reference>
<gene>
    <name evidence="4" type="ORF">ACFSCS_11950</name>
</gene>
<dbReference type="InterPro" id="IPR008979">
    <property type="entry name" value="Galactose-bd-like_sf"/>
</dbReference>
<dbReference type="RefSeq" id="WP_343874564.1">
    <property type="nucleotide sequence ID" value="NZ_BAAAIX010000026.1"/>
</dbReference>
<evidence type="ECO:0000256" key="2">
    <source>
        <dbReference type="SAM" id="Phobius"/>
    </source>
</evidence>
<keyword evidence="2" id="KW-1133">Transmembrane helix</keyword>
<accession>A0ABW4RXS7</accession>
<feature type="compositionally biased region" description="Basic and acidic residues" evidence="1">
    <location>
        <begin position="25"/>
        <end position="41"/>
    </location>
</feature>
<keyword evidence="2" id="KW-0812">Transmembrane</keyword>
<evidence type="ECO:0000313" key="4">
    <source>
        <dbReference type="EMBL" id="MFD1890889.1"/>
    </source>
</evidence>
<feature type="compositionally biased region" description="Low complexity" evidence="1">
    <location>
        <begin position="57"/>
        <end position="91"/>
    </location>
</feature>
<proteinExistence type="predicted"/>
<keyword evidence="2" id="KW-0472">Membrane</keyword>
<evidence type="ECO:0000256" key="1">
    <source>
        <dbReference type="SAM" id="MobiDB-lite"/>
    </source>
</evidence>
<feature type="transmembrane region" description="Helical" evidence="2">
    <location>
        <begin position="118"/>
        <end position="139"/>
    </location>
</feature>
<evidence type="ECO:0000313" key="5">
    <source>
        <dbReference type="Proteomes" id="UP001597326"/>
    </source>
</evidence>
<feature type="region of interest" description="Disordered" evidence="1">
    <location>
        <begin position="1"/>
        <end position="110"/>
    </location>
</feature>
<dbReference type="InterPro" id="IPR057561">
    <property type="entry name" value="NADase_transloc"/>
</dbReference>
<dbReference type="Pfam" id="PF25302">
    <property type="entry name" value="NADase_transloc"/>
    <property type="match status" value="1"/>
</dbReference>
<protein>
    <recommendedName>
        <fullName evidence="3">NAD glycohydrolase translocation F5/8 type C domain-containing protein</fullName>
    </recommendedName>
</protein>
<dbReference type="Proteomes" id="UP001597326">
    <property type="component" value="Unassembled WGS sequence"/>
</dbReference>
<sequence length="332" mass="35071">MSGDFPDDWFRPGPSPSGSPEPVDDAAHRARQADLDTEPGRWTDQFKPVDRPAHKVPGAQRAPRQQAPRPAATAEPPAAGPTPEGGATAAPRRSHSVGVSPAADVLDERRPRGRGRGVLATTALLALMLGAGVVLGQVWSERRHQVSSPDVVTTPTPAVASTPARLVPWTGAVQAVRPTSVTASCTAPTQTGVDGQPVPSSAERVLDGKLATGWRCDGSGVSQTLSFAFPKGTTVVGVRMTNGYTKTAGGMDLYPQYRRLRTVTWSFPKLDNAYFLQNLADNNPELQEIRIPATSADGGMQMQVTTSTDPGDSGATRDAVVITEVHFLTRKG</sequence>